<keyword evidence="2" id="KW-1185">Reference proteome</keyword>
<name>A0ACC3NA25_9PEZI</name>
<reference evidence="1" key="1">
    <citation type="submission" date="2023-07" db="EMBL/GenBank/DDBJ databases">
        <title>Black Yeasts Isolated from many extreme environments.</title>
        <authorList>
            <person name="Coleine C."/>
            <person name="Stajich J.E."/>
            <person name="Selbmann L."/>
        </authorList>
    </citation>
    <scope>NUCLEOTIDE SEQUENCE</scope>
    <source>
        <strain evidence="1">CCFEE 5714</strain>
    </source>
</reference>
<evidence type="ECO:0000313" key="1">
    <source>
        <dbReference type="EMBL" id="KAK3712554.1"/>
    </source>
</evidence>
<dbReference type="EMBL" id="JAUTXU010000069">
    <property type="protein sequence ID" value="KAK3712554.1"/>
    <property type="molecule type" value="Genomic_DNA"/>
</dbReference>
<gene>
    <name evidence="1" type="ORF">LTR37_008997</name>
</gene>
<proteinExistence type="predicted"/>
<organism evidence="1 2">
    <name type="scientific">Vermiconidia calcicola</name>
    <dbReference type="NCBI Taxonomy" id="1690605"/>
    <lineage>
        <taxon>Eukaryota</taxon>
        <taxon>Fungi</taxon>
        <taxon>Dikarya</taxon>
        <taxon>Ascomycota</taxon>
        <taxon>Pezizomycotina</taxon>
        <taxon>Dothideomycetes</taxon>
        <taxon>Dothideomycetidae</taxon>
        <taxon>Mycosphaerellales</taxon>
        <taxon>Extremaceae</taxon>
        <taxon>Vermiconidia</taxon>
    </lineage>
</organism>
<sequence length="109" mass="12513">MSNQLNLNMFQLNLNTAPTGSQLPVSTQRILDSCLDQDSKSVYLGQLMEFLTIMSSFERNSVEYFVARQQLDQMATDFYTAVEYAVQQQPHKEEVTKLAQRVDKLDLSQ</sequence>
<evidence type="ECO:0000313" key="2">
    <source>
        <dbReference type="Proteomes" id="UP001281147"/>
    </source>
</evidence>
<comment type="caution">
    <text evidence="1">The sequence shown here is derived from an EMBL/GenBank/DDBJ whole genome shotgun (WGS) entry which is preliminary data.</text>
</comment>
<accession>A0ACC3NA25</accession>
<protein>
    <submittedName>
        <fullName evidence="1">Uncharacterized protein</fullName>
    </submittedName>
</protein>
<dbReference type="Proteomes" id="UP001281147">
    <property type="component" value="Unassembled WGS sequence"/>
</dbReference>